<evidence type="ECO:0000256" key="3">
    <source>
        <dbReference type="ARBA" id="ARBA00023163"/>
    </source>
</evidence>
<dbReference type="Gene3D" id="2.60.120.10">
    <property type="entry name" value="Jelly Rolls"/>
    <property type="match status" value="1"/>
</dbReference>
<feature type="domain" description="HTH crp-type" evidence="5">
    <location>
        <begin position="153"/>
        <end position="220"/>
    </location>
</feature>
<evidence type="ECO:0000313" key="7">
    <source>
        <dbReference type="Proteomes" id="UP001516588"/>
    </source>
</evidence>
<dbReference type="EMBL" id="JADCKA010000007">
    <property type="protein sequence ID" value="MBE5035681.1"/>
    <property type="molecule type" value="Genomic_DNA"/>
</dbReference>
<evidence type="ECO:0000259" key="5">
    <source>
        <dbReference type="PROSITE" id="PS51063"/>
    </source>
</evidence>
<dbReference type="InterPro" id="IPR014710">
    <property type="entry name" value="RmlC-like_jellyroll"/>
</dbReference>
<dbReference type="InterPro" id="IPR036390">
    <property type="entry name" value="WH_DNA-bd_sf"/>
</dbReference>
<dbReference type="PANTHER" id="PTHR24567">
    <property type="entry name" value="CRP FAMILY TRANSCRIPTIONAL REGULATORY PROTEIN"/>
    <property type="match status" value="1"/>
</dbReference>
<evidence type="ECO:0000256" key="1">
    <source>
        <dbReference type="ARBA" id="ARBA00023015"/>
    </source>
</evidence>
<keyword evidence="1" id="KW-0805">Transcription regulation</keyword>
<evidence type="ECO:0000259" key="4">
    <source>
        <dbReference type="PROSITE" id="PS50042"/>
    </source>
</evidence>
<gene>
    <name evidence="6" type="ORF">INF20_05225</name>
</gene>
<feature type="domain" description="Cyclic nucleotide-binding" evidence="4">
    <location>
        <begin position="13"/>
        <end position="113"/>
    </location>
</feature>
<dbReference type="RefSeq" id="WP_226385329.1">
    <property type="nucleotide sequence ID" value="NZ_JADCKA010000007.1"/>
</dbReference>
<dbReference type="PROSITE" id="PS51063">
    <property type="entry name" value="HTH_CRP_2"/>
    <property type="match status" value="1"/>
</dbReference>
<dbReference type="PROSITE" id="PS50042">
    <property type="entry name" value="CNMP_BINDING_3"/>
    <property type="match status" value="1"/>
</dbReference>
<dbReference type="PANTHER" id="PTHR24567:SF58">
    <property type="entry name" value="CYCLIC AMP-BINDING REGULATORY PROTEIN"/>
    <property type="match status" value="1"/>
</dbReference>
<dbReference type="InterPro" id="IPR012318">
    <property type="entry name" value="HTH_CRP"/>
</dbReference>
<dbReference type="SUPFAM" id="SSF51206">
    <property type="entry name" value="cAMP-binding domain-like"/>
    <property type="match status" value="1"/>
</dbReference>
<dbReference type="InterPro" id="IPR050397">
    <property type="entry name" value="Env_Response_Regulators"/>
</dbReference>
<name>A0ABR9QXV2_9FIRM</name>
<comment type="caution">
    <text evidence="6">The sequence shown here is derived from an EMBL/GenBank/DDBJ whole genome shotgun (WGS) entry which is preliminary data.</text>
</comment>
<organism evidence="6 7">
    <name type="scientific">Gallibacter intestinalis</name>
    <dbReference type="NCBI Taxonomy" id="2779356"/>
    <lineage>
        <taxon>Bacteria</taxon>
        <taxon>Bacillati</taxon>
        <taxon>Bacillota</taxon>
        <taxon>Clostridia</taxon>
        <taxon>Eubacteriales</taxon>
        <taxon>Eubacteriaceae</taxon>
        <taxon>Gallibacter</taxon>
    </lineage>
</organism>
<dbReference type="SMART" id="SM00100">
    <property type="entry name" value="cNMP"/>
    <property type="match status" value="1"/>
</dbReference>
<dbReference type="SUPFAM" id="SSF46785">
    <property type="entry name" value="Winged helix' DNA-binding domain"/>
    <property type="match status" value="1"/>
</dbReference>
<evidence type="ECO:0000256" key="2">
    <source>
        <dbReference type="ARBA" id="ARBA00023125"/>
    </source>
</evidence>
<evidence type="ECO:0000313" key="6">
    <source>
        <dbReference type="EMBL" id="MBE5035681.1"/>
    </source>
</evidence>
<keyword evidence="7" id="KW-1185">Reference proteome</keyword>
<dbReference type="InterPro" id="IPR018490">
    <property type="entry name" value="cNMP-bd_dom_sf"/>
</dbReference>
<dbReference type="SMART" id="SM00419">
    <property type="entry name" value="HTH_CRP"/>
    <property type="match status" value="1"/>
</dbReference>
<keyword evidence="2" id="KW-0238">DNA-binding</keyword>
<dbReference type="Proteomes" id="UP001516588">
    <property type="component" value="Unassembled WGS sequence"/>
</dbReference>
<dbReference type="Pfam" id="PF00027">
    <property type="entry name" value="cNMP_binding"/>
    <property type="match status" value="1"/>
</dbReference>
<keyword evidence="3" id="KW-0804">Transcription</keyword>
<dbReference type="InterPro" id="IPR000595">
    <property type="entry name" value="cNMP-bd_dom"/>
</dbReference>
<proteinExistence type="predicted"/>
<accession>A0ABR9QXV2</accession>
<sequence length="220" mass="24556">MNNNIKLLKKSLIFNGLTNAELDKLLSDISSKPRTIPKGTAILIEGEITNKAFLIVSGEVIISRTDYWGNQSIIAKLTAPDIFGETFAFIEDMPVTVDVTASSQCTLISLERDKMLSNVSDSAVKEKLLKNLIYLFAEKNYYLSGKITVLSQRGIRKKLLSYLSQKASENGSSSFDIDFNRQQLADYLSVDRSALSSEISKLKEEGLIENHKKHFSLLEP</sequence>
<dbReference type="CDD" id="cd00038">
    <property type="entry name" value="CAP_ED"/>
    <property type="match status" value="1"/>
</dbReference>
<protein>
    <submittedName>
        <fullName evidence="6">Crp/Fnr family transcriptional regulator</fullName>
    </submittedName>
</protein>
<dbReference type="Pfam" id="PF13545">
    <property type="entry name" value="HTH_Crp_2"/>
    <property type="match status" value="1"/>
</dbReference>
<reference evidence="6 7" key="1">
    <citation type="submission" date="2020-10" db="EMBL/GenBank/DDBJ databases">
        <title>ChiBAC.</title>
        <authorList>
            <person name="Zenner C."/>
            <person name="Hitch T.C.A."/>
            <person name="Clavel T."/>
        </authorList>
    </citation>
    <scope>NUCLEOTIDE SEQUENCE [LARGE SCALE GENOMIC DNA]</scope>
    <source>
        <strain evidence="6 7">DSM 108706</strain>
    </source>
</reference>